<protein>
    <recommendedName>
        <fullName evidence="5">ESX-1 secretion-associated protein</fullName>
    </recommendedName>
</protein>
<evidence type="ECO:0000313" key="3">
    <source>
        <dbReference type="Proteomes" id="UP000468828"/>
    </source>
</evidence>
<dbReference type="RefSeq" id="WP_163611237.1">
    <property type="nucleotide sequence ID" value="NZ_JAAGWB010000031.1"/>
</dbReference>
<sequence>MSHLISVQLDALTALLAELSALGVELEQEGELCASTGRSLAAALDGPVGADAGAAGAGWTGLVTALAARTLAVAASLEAAVATYRTADAGIAGQLDPGWAGRVPVPR</sequence>
<proteinExistence type="predicted"/>
<dbReference type="Proteomes" id="UP000468828">
    <property type="component" value="Unassembled WGS sequence"/>
</dbReference>
<reference evidence="1 3" key="1">
    <citation type="submission" date="2020-01" db="EMBL/GenBank/DDBJ databases">
        <title>the WGS Modestobacter muralis CPCC 204518.</title>
        <authorList>
            <person name="Jiang Z."/>
        </authorList>
    </citation>
    <scope>NUCLEOTIDE SEQUENCE [LARGE SCALE GENOMIC DNA]</scope>
    <source>
        <strain evidence="1 3">DSM 100205</strain>
    </source>
</reference>
<evidence type="ECO:0000313" key="2">
    <source>
        <dbReference type="EMBL" id="NEN51553.1"/>
    </source>
</evidence>
<name>A0A6P0H8S2_9ACTN</name>
<organism evidence="2 4">
    <name type="scientific">Modestobacter muralis</name>
    <dbReference type="NCBI Taxonomy" id="1608614"/>
    <lineage>
        <taxon>Bacteria</taxon>
        <taxon>Bacillati</taxon>
        <taxon>Actinomycetota</taxon>
        <taxon>Actinomycetes</taxon>
        <taxon>Geodermatophilales</taxon>
        <taxon>Geodermatophilaceae</taxon>
        <taxon>Modestobacter</taxon>
    </lineage>
</organism>
<comment type="caution">
    <text evidence="2">The sequence shown here is derived from an EMBL/GenBank/DDBJ whole genome shotgun (WGS) entry which is preliminary data.</text>
</comment>
<accession>A0A6P0H8S2</accession>
<evidence type="ECO:0000313" key="1">
    <source>
        <dbReference type="EMBL" id="NEK94665.1"/>
    </source>
</evidence>
<gene>
    <name evidence="2" type="ORF">G3R41_11510</name>
    <name evidence="1" type="ORF">GCU67_10855</name>
</gene>
<keyword evidence="3" id="KW-1185">Reference proteome</keyword>
<evidence type="ECO:0008006" key="5">
    <source>
        <dbReference type="Google" id="ProtNLM"/>
    </source>
</evidence>
<reference evidence="2 4" key="2">
    <citation type="submission" date="2020-02" db="EMBL/GenBank/DDBJ databases">
        <title>The WGS of Modestobacter muralis DSM 100205.</title>
        <authorList>
            <person name="Jiang Z."/>
        </authorList>
    </citation>
    <scope>NUCLEOTIDE SEQUENCE [LARGE SCALE GENOMIC DNA]</scope>
    <source>
        <strain evidence="2 4">DSM 100205</strain>
    </source>
</reference>
<dbReference type="EMBL" id="JAAGWH010000029">
    <property type="protein sequence ID" value="NEK94665.1"/>
    <property type="molecule type" value="Genomic_DNA"/>
</dbReference>
<dbReference type="AlphaFoldDB" id="A0A6P0H8S2"/>
<dbReference type="EMBL" id="JAAGWB010000031">
    <property type="protein sequence ID" value="NEN51553.1"/>
    <property type="molecule type" value="Genomic_DNA"/>
</dbReference>
<evidence type="ECO:0000313" key="4">
    <source>
        <dbReference type="Proteomes" id="UP000471152"/>
    </source>
</evidence>
<dbReference type="Proteomes" id="UP000471152">
    <property type="component" value="Unassembled WGS sequence"/>
</dbReference>